<gene>
    <name evidence="1" type="ORF">IIQ_05353</name>
</gene>
<dbReference type="AlphaFoldDB" id="R8Q8L5"/>
<accession>R8Q8L5</accession>
<dbReference type="RefSeq" id="WP_016105735.1">
    <property type="nucleotide sequence ID" value="NZ_KB976799.1"/>
</dbReference>
<evidence type="ECO:0000313" key="2">
    <source>
        <dbReference type="Proteomes" id="UP000014019"/>
    </source>
</evidence>
<dbReference type="HOGENOM" id="CLU_3040121_0_0_9"/>
<dbReference type="EMBL" id="AHEZ01000054">
    <property type="protein sequence ID" value="EOP67400.1"/>
    <property type="molecule type" value="Genomic_DNA"/>
</dbReference>
<dbReference type="Proteomes" id="UP000014019">
    <property type="component" value="Unassembled WGS sequence"/>
</dbReference>
<proteinExistence type="predicted"/>
<name>R8Q8L5_BACCE</name>
<dbReference type="PATRIC" id="fig|1053231.3.peg.3758"/>
<sequence>MKLEMDLTKSIQKEQQISEVNIQNIETMKTEVEQFNLKLASFIDQLYDNEPSDS</sequence>
<reference evidence="1 2" key="1">
    <citation type="submission" date="2012-12" db="EMBL/GenBank/DDBJ databases">
        <title>The Genome Sequence of Bacillus cereus VD118.</title>
        <authorList>
            <consortium name="The Broad Institute Genome Sequencing Platform"/>
            <consortium name="The Broad Institute Genome Sequencing Center for Infectious Disease"/>
            <person name="Feldgarden M."/>
            <person name="Van der Auwera G.A."/>
            <person name="Mahillon J."/>
            <person name="Duprez V."/>
            <person name="Timmery S."/>
            <person name="Mattelet C."/>
            <person name="Dierick K."/>
            <person name="Sun M."/>
            <person name="Yu Z."/>
            <person name="Zhu L."/>
            <person name="Hu X."/>
            <person name="Shank E.B."/>
            <person name="Swiecicka I."/>
            <person name="Hansen B.M."/>
            <person name="Andrup L."/>
            <person name="Walker B."/>
            <person name="Young S.K."/>
            <person name="Zeng Q."/>
            <person name="Gargeya S."/>
            <person name="Fitzgerald M."/>
            <person name="Haas B."/>
            <person name="Abouelleil A."/>
            <person name="Alvarado L."/>
            <person name="Arachchi H.M."/>
            <person name="Berlin A.M."/>
            <person name="Chapman S.B."/>
            <person name="Dewar J."/>
            <person name="Goldberg J."/>
            <person name="Griggs A."/>
            <person name="Gujja S."/>
            <person name="Hansen M."/>
            <person name="Howarth C."/>
            <person name="Imamovic A."/>
            <person name="Larimer J."/>
            <person name="McCowan C."/>
            <person name="Murphy C."/>
            <person name="Neiman D."/>
            <person name="Pearson M."/>
            <person name="Priest M."/>
            <person name="Roberts A."/>
            <person name="Saif S."/>
            <person name="Shea T."/>
            <person name="Sisk P."/>
            <person name="Sykes S."/>
            <person name="Wortman J."/>
            <person name="Nusbaum C."/>
            <person name="Birren B."/>
        </authorList>
    </citation>
    <scope>NUCLEOTIDE SEQUENCE [LARGE SCALE GENOMIC DNA]</scope>
    <source>
        <strain evidence="1 2">VD118</strain>
    </source>
</reference>
<protein>
    <submittedName>
        <fullName evidence="1">Uncharacterized protein</fullName>
    </submittedName>
</protein>
<organism evidence="1 2">
    <name type="scientific">Bacillus cereus VD118</name>
    <dbReference type="NCBI Taxonomy" id="1053231"/>
    <lineage>
        <taxon>Bacteria</taxon>
        <taxon>Bacillati</taxon>
        <taxon>Bacillota</taxon>
        <taxon>Bacilli</taxon>
        <taxon>Bacillales</taxon>
        <taxon>Bacillaceae</taxon>
        <taxon>Bacillus</taxon>
        <taxon>Bacillus cereus group</taxon>
    </lineage>
</organism>
<evidence type="ECO:0000313" key="1">
    <source>
        <dbReference type="EMBL" id="EOP67400.1"/>
    </source>
</evidence>
<comment type="caution">
    <text evidence="1">The sequence shown here is derived from an EMBL/GenBank/DDBJ whole genome shotgun (WGS) entry which is preliminary data.</text>
</comment>